<reference evidence="2 3" key="1">
    <citation type="submission" date="2018-05" db="EMBL/GenBank/DDBJ databases">
        <title>A metagenomic window into the 2 km-deep terrestrial subsurface aquifer revealed taxonomically and functionally diverse microbial community comprising novel uncultured bacterial lineages.</title>
        <authorList>
            <person name="Kadnikov V.V."/>
            <person name="Mardanov A.V."/>
            <person name="Beletsky A.V."/>
            <person name="Banks D."/>
            <person name="Pimenov N.V."/>
            <person name="Frank Y.A."/>
            <person name="Karnachuk O.V."/>
            <person name="Ravin N.V."/>
        </authorList>
    </citation>
    <scope>NUCLEOTIDE SEQUENCE [LARGE SCALE GENOMIC DNA]</scope>
    <source>
        <strain evidence="2">BY5</strain>
    </source>
</reference>
<comment type="caution">
    <text evidence="2">The sequence shown here is derived from an EMBL/GenBank/DDBJ whole genome shotgun (WGS) entry which is preliminary data.</text>
</comment>
<evidence type="ECO:0000259" key="1">
    <source>
        <dbReference type="PROSITE" id="PS50076"/>
    </source>
</evidence>
<accession>A0A367ZSB5</accession>
<dbReference type="PROSITE" id="PS50076">
    <property type="entry name" value="DNAJ_2"/>
    <property type="match status" value="1"/>
</dbReference>
<sequence length="245" mass="28085">MEREQQHEFQRALAGMDRAGVAAMVRGLVRPCYESQLLEVAFPGLEVLSCSALTLYRSHFLLFHELYRLQEMMGREGIYLHIHCMRILPVPYPEPGRCRHFEEPLMRFCAAVCAAGESLCDLHRRQCPDGQLDALSARWFYLDADNFFQLDEDSAEAFLSGAWEILHHHRDLRQAFQTLGLPETVDLAAVKTRFRELARRYHPDLGAVEAGRFIEINRAYTLLMRVLPRLHLKSTSASRAPVGST</sequence>
<dbReference type="AlphaFoldDB" id="A0A367ZSB5"/>
<dbReference type="InterPro" id="IPR021059">
    <property type="entry name" value="DnaJ-related_N"/>
</dbReference>
<dbReference type="EMBL" id="QOQW01000003">
    <property type="protein sequence ID" value="RCK81033.1"/>
    <property type="molecule type" value="Genomic_DNA"/>
</dbReference>
<feature type="domain" description="J" evidence="1">
    <location>
        <begin position="174"/>
        <end position="236"/>
    </location>
</feature>
<dbReference type="Pfam" id="PF12339">
    <property type="entry name" value="DNAJ_related"/>
    <property type="match status" value="1"/>
</dbReference>
<organism evidence="2 3">
    <name type="scientific">Candidatus Ozemobacter sibiricus</name>
    <dbReference type="NCBI Taxonomy" id="2268124"/>
    <lineage>
        <taxon>Bacteria</taxon>
        <taxon>Candidatus Ozemobacteria</taxon>
        <taxon>Candidatus Ozemobacterales</taxon>
        <taxon>Candidatus Ozemobacteraceae</taxon>
        <taxon>Candidatus Ozemobacter</taxon>
    </lineage>
</organism>
<dbReference type="Pfam" id="PF00226">
    <property type="entry name" value="DnaJ"/>
    <property type="match status" value="1"/>
</dbReference>
<dbReference type="SMART" id="SM00271">
    <property type="entry name" value="DnaJ"/>
    <property type="match status" value="1"/>
</dbReference>
<dbReference type="Gene3D" id="1.10.287.110">
    <property type="entry name" value="DnaJ domain"/>
    <property type="match status" value="1"/>
</dbReference>
<dbReference type="InterPro" id="IPR001623">
    <property type="entry name" value="DnaJ_domain"/>
</dbReference>
<evidence type="ECO:0000313" key="2">
    <source>
        <dbReference type="EMBL" id="RCK81033.1"/>
    </source>
</evidence>
<dbReference type="CDD" id="cd06257">
    <property type="entry name" value="DnaJ"/>
    <property type="match status" value="1"/>
</dbReference>
<protein>
    <submittedName>
        <fullName evidence="2">DnaJ-related protein</fullName>
    </submittedName>
</protein>
<name>A0A367ZSB5_9BACT</name>
<dbReference type="InterPro" id="IPR036869">
    <property type="entry name" value="J_dom_sf"/>
</dbReference>
<dbReference type="Proteomes" id="UP000252355">
    <property type="component" value="Unassembled WGS sequence"/>
</dbReference>
<proteinExistence type="predicted"/>
<gene>
    <name evidence="2" type="ORF">OZSIB_2410</name>
</gene>
<evidence type="ECO:0000313" key="3">
    <source>
        <dbReference type="Proteomes" id="UP000252355"/>
    </source>
</evidence>
<dbReference type="SUPFAM" id="SSF46565">
    <property type="entry name" value="Chaperone J-domain"/>
    <property type="match status" value="1"/>
</dbReference>